<dbReference type="Gene3D" id="3.40.220.10">
    <property type="entry name" value="Leucine Aminopeptidase, subunit E, domain 1"/>
    <property type="match status" value="1"/>
</dbReference>
<evidence type="ECO:0000313" key="2">
    <source>
        <dbReference type="EMBL" id="BDQ38781.1"/>
    </source>
</evidence>
<dbReference type="PROSITE" id="PS51154">
    <property type="entry name" value="MACRO"/>
    <property type="match status" value="1"/>
</dbReference>
<feature type="domain" description="Macro" evidence="1">
    <location>
        <begin position="14"/>
        <end position="197"/>
    </location>
</feature>
<evidence type="ECO:0000313" key="3">
    <source>
        <dbReference type="Proteomes" id="UP001317742"/>
    </source>
</evidence>
<gene>
    <name evidence="2" type="ORF">SYK_31410</name>
</gene>
<dbReference type="PANTHER" id="PTHR11106">
    <property type="entry name" value="GANGLIOSIDE INDUCED DIFFERENTIATION ASSOCIATED PROTEIN 2-RELATED"/>
    <property type="match status" value="1"/>
</dbReference>
<dbReference type="SMART" id="SM00506">
    <property type="entry name" value="A1pp"/>
    <property type="match status" value="1"/>
</dbReference>
<keyword evidence="3" id="KW-1185">Reference proteome</keyword>
<dbReference type="Pfam" id="PF01661">
    <property type="entry name" value="Macro"/>
    <property type="match status" value="1"/>
</dbReference>
<reference evidence="2 3" key="1">
    <citation type="submission" date="2022-08" db="EMBL/GenBank/DDBJ databases">
        <title>Genome Sequence of the sulphate-reducing bacterium, Pseudodesulfovibrio sp. SYK.</title>
        <authorList>
            <person name="Kondo R."/>
            <person name="Kataoka T."/>
        </authorList>
    </citation>
    <scope>NUCLEOTIDE SEQUENCE [LARGE SCALE GENOMIC DNA]</scope>
    <source>
        <strain evidence="2 3">SYK</strain>
    </source>
</reference>
<dbReference type="InterPro" id="IPR002589">
    <property type="entry name" value="Macro_dom"/>
</dbReference>
<evidence type="ECO:0000259" key="1">
    <source>
        <dbReference type="PROSITE" id="PS51154"/>
    </source>
</evidence>
<organism evidence="2 3">
    <name type="scientific">Pseudodesulfovibrio nedwellii</name>
    <dbReference type="NCBI Taxonomy" id="2973072"/>
    <lineage>
        <taxon>Bacteria</taxon>
        <taxon>Pseudomonadati</taxon>
        <taxon>Thermodesulfobacteriota</taxon>
        <taxon>Desulfovibrionia</taxon>
        <taxon>Desulfovibrionales</taxon>
        <taxon>Desulfovibrionaceae</taxon>
    </lineage>
</organism>
<dbReference type="RefSeq" id="WP_281761276.1">
    <property type="nucleotide sequence ID" value="NZ_AP026709.1"/>
</dbReference>
<dbReference type="EMBL" id="AP026709">
    <property type="protein sequence ID" value="BDQ38781.1"/>
    <property type="molecule type" value="Genomic_DNA"/>
</dbReference>
<name>A0ABN6SAC5_9BACT</name>
<dbReference type="CDD" id="cd02908">
    <property type="entry name" value="Macro_OAADPr_deacetylase"/>
    <property type="match status" value="1"/>
</dbReference>
<sequence>MDGLAFAACGLIFRTIMQTWNISTGRLVIRQGDITTLAFDAIVNAANTRLAGGGGVDGAIHQTAGIVELQTACQNIIKKNGTLPTGMAVITPGFGLPSHSIIHTVGPIWRDGKNDEPAKLGSAYAHSLKLAQAHAIGTIAFPAISCGAYGYPVEDAARIALSTLKQGLEANMVREISMVLHDDAAYDTWIAIAEEVL</sequence>
<dbReference type="InterPro" id="IPR043472">
    <property type="entry name" value="Macro_dom-like"/>
</dbReference>
<protein>
    <submittedName>
        <fullName evidence="2">Macro domain-containing protein</fullName>
    </submittedName>
</protein>
<dbReference type="PANTHER" id="PTHR11106:SF27">
    <property type="entry name" value="MACRO DOMAIN-CONTAINING PROTEIN"/>
    <property type="match status" value="1"/>
</dbReference>
<dbReference type="Proteomes" id="UP001317742">
    <property type="component" value="Chromosome"/>
</dbReference>
<accession>A0ABN6SAC5</accession>
<dbReference type="SUPFAM" id="SSF52949">
    <property type="entry name" value="Macro domain-like"/>
    <property type="match status" value="1"/>
</dbReference>
<proteinExistence type="predicted"/>